<dbReference type="Gene3D" id="1.10.1740.10">
    <property type="match status" value="1"/>
</dbReference>
<dbReference type="GO" id="GO:0016987">
    <property type="term" value="F:sigma factor activity"/>
    <property type="evidence" value="ECO:0007669"/>
    <property type="project" value="UniProtKB-KW"/>
</dbReference>
<accession>A0AAU7C6U8</accession>
<name>A0AAU7C6U8_9BACT</name>
<evidence type="ECO:0000313" key="7">
    <source>
        <dbReference type="EMBL" id="XBH00714.1"/>
    </source>
</evidence>
<dbReference type="CDD" id="cd06171">
    <property type="entry name" value="Sigma70_r4"/>
    <property type="match status" value="1"/>
</dbReference>
<evidence type="ECO:0000259" key="5">
    <source>
        <dbReference type="Pfam" id="PF04542"/>
    </source>
</evidence>
<dbReference type="InterPro" id="IPR013249">
    <property type="entry name" value="RNA_pol_sigma70_r4_t2"/>
</dbReference>
<dbReference type="InterPro" id="IPR039425">
    <property type="entry name" value="RNA_pol_sigma-70-like"/>
</dbReference>
<dbReference type="GO" id="GO:0006352">
    <property type="term" value="P:DNA-templated transcription initiation"/>
    <property type="evidence" value="ECO:0007669"/>
    <property type="project" value="InterPro"/>
</dbReference>
<dbReference type="EMBL" id="CP155447">
    <property type="protein sequence ID" value="XBH00714.1"/>
    <property type="molecule type" value="Genomic_DNA"/>
</dbReference>
<evidence type="ECO:0000256" key="3">
    <source>
        <dbReference type="ARBA" id="ARBA00023082"/>
    </source>
</evidence>
<dbReference type="InterPro" id="IPR014284">
    <property type="entry name" value="RNA_pol_sigma-70_dom"/>
</dbReference>
<dbReference type="InterPro" id="IPR013324">
    <property type="entry name" value="RNA_pol_sigma_r3/r4-like"/>
</dbReference>
<evidence type="ECO:0000256" key="1">
    <source>
        <dbReference type="ARBA" id="ARBA00010641"/>
    </source>
</evidence>
<dbReference type="SUPFAM" id="SSF88946">
    <property type="entry name" value="Sigma2 domain of RNA polymerase sigma factors"/>
    <property type="match status" value="1"/>
</dbReference>
<keyword evidence="2" id="KW-0805">Transcription regulation</keyword>
<dbReference type="PANTHER" id="PTHR43133">
    <property type="entry name" value="RNA POLYMERASE ECF-TYPE SIGMA FACTO"/>
    <property type="match status" value="1"/>
</dbReference>
<dbReference type="InterPro" id="IPR007627">
    <property type="entry name" value="RNA_pol_sigma70_r2"/>
</dbReference>
<sequence length="550" mass="59745">MGRATATALSRDTRTLFTAGTVAGLTDSELLSRFANQPGDVAEASFAALVTRHGPMVLGTCLRMLTSPHDAEDAFQATFLVLVRKAKTVKVEDSLAPWLYGVCHRVVSRIRADVTRRRARETSDGTEHLPAHEEASARWELRAVIDDELARLPERYRSPVILCDLEGLSHEEAARQLRCPVGTIKSRLFRAREQLSGRLARRGLGLSAGMLGGLLSAEVATAREMVCLAAATVQEATRHDASGGTMAGTLSASVIALTKGVLRTMLWTNLKKVAVFLLVLGTAGGFVLAQQSQGIDPKSGTDPAESLPFTRVTSGGASTVAHPPREQVASGLVDQEKADQEKYLEKWLEVPIEMDGVSCTLSEMIERIRGDSGVNLVVDKKALENSGVTLATPVYLPVCTLPRKTAFRVMFQPLHIACRVENRVIMITSPSQGPMVLAAYFAGDLIRKMPGNSEKHGDLIPLVKLLASSVAPRTWRICDVSGKEIDHVENLNPLPFASHGKITIDAENETLIILHTKEIQEDVRSWLDQFRKPTVAPVRANPPEAEADTH</sequence>
<dbReference type="RefSeq" id="WP_406693383.1">
    <property type="nucleotide sequence ID" value="NZ_CP155447.1"/>
</dbReference>
<proteinExistence type="inferred from homology"/>
<dbReference type="Pfam" id="PF04542">
    <property type="entry name" value="Sigma70_r2"/>
    <property type="match status" value="1"/>
</dbReference>
<dbReference type="PANTHER" id="PTHR43133:SF51">
    <property type="entry name" value="RNA POLYMERASE SIGMA FACTOR"/>
    <property type="match status" value="1"/>
</dbReference>
<dbReference type="InterPro" id="IPR013325">
    <property type="entry name" value="RNA_pol_sigma_r2"/>
</dbReference>
<organism evidence="7">
    <name type="scientific">Singulisphaera sp. Ch08</name>
    <dbReference type="NCBI Taxonomy" id="3120278"/>
    <lineage>
        <taxon>Bacteria</taxon>
        <taxon>Pseudomonadati</taxon>
        <taxon>Planctomycetota</taxon>
        <taxon>Planctomycetia</taxon>
        <taxon>Isosphaerales</taxon>
        <taxon>Isosphaeraceae</taxon>
        <taxon>Singulisphaera</taxon>
    </lineage>
</organism>
<evidence type="ECO:0000259" key="6">
    <source>
        <dbReference type="Pfam" id="PF08281"/>
    </source>
</evidence>
<dbReference type="AlphaFoldDB" id="A0AAU7C6U8"/>
<dbReference type="NCBIfam" id="TIGR02937">
    <property type="entry name" value="sigma70-ECF"/>
    <property type="match status" value="1"/>
</dbReference>
<feature type="domain" description="RNA polymerase sigma-70 region 2" evidence="5">
    <location>
        <begin position="49"/>
        <end position="109"/>
    </location>
</feature>
<dbReference type="GO" id="GO:0003677">
    <property type="term" value="F:DNA binding"/>
    <property type="evidence" value="ECO:0007669"/>
    <property type="project" value="InterPro"/>
</dbReference>
<dbReference type="InterPro" id="IPR036388">
    <property type="entry name" value="WH-like_DNA-bd_sf"/>
</dbReference>
<keyword evidence="4" id="KW-0804">Transcription</keyword>
<feature type="domain" description="RNA polymerase sigma factor 70 region 4 type 2" evidence="6">
    <location>
        <begin position="145"/>
        <end position="195"/>
    </location>
</feature>
<protein>
    <submittedName>
        <fullName evidence="7">RNA polymerase sigma factor</fullName>
    </submittedName>
</protein>
<evidence type="ECO:0000256" key="4">
    <source>
        <dbReference type="ARBA" id="ARBA00023163"/>
    </source>
</evidence>
<dbReference type="SUPFAM" id="SSF88659">
    <property type="entry name" value="Sigma3 and sigma4 domains of RNA polymerase sigma factors"/>
    <property type="match status" value="1"/>
</dbReference>
<dbReference type="Pfam" id="PF08281">
    <property type="entry name" value="Sigma70_r4_2"/>
    <property type="match status" value="1"/>
</dbReference>
<keyword evidence="3" id="KW-0731">Sigma factor</keyword>
<gene>
    <name evidence="7" type="ORF">V5E97_20380</name>
</gene>
<reference evidence="7" key="1">
    <citation type="submission" date="2024-05" db="EMBL/GenBank/DDBJ databases">
        <title>Planctomycetes of the genus Singulisphaera possess chitinolytic capabilities.</title>
        <authorList>
            <person name="Ivanova A."/>
        </authorList>
    </citation>
    <scope>NUCLEOTIDE SEQUENCE</scope>
    <source>
        <strain evidence="7">Ch08T</strain>
    </source>
</reference>
<evidence type="ECO:0000256" key="2">
    <source>
        <dbReference type="ARBA" id="ARBA00023015"/>
    </source>
</evidence>
<dbReference type="Gene3D" id="1.10.10.10">
    <property type="entry name" value="Winged helix-like DNA-binding domain superfamily/Winged helix DNA-binding domain"/>
    <property type="match status" value="1"/>
</dbReference>
<comment type="similarity">
    <text evidence="1">Belongs to the sigma-70 factor family. ECF subfamily.</text>
</comment>